<evidence type="ECO:0000256" key="6">
    <source>
        <dbReference type="ARBA" id="ARBA00022822"/>
    </source>
</evidence>
<dbReference type="CDD" id="cd00405">
    <property type="entry name" value="PRAI"/>
    <property type="match status" value="1"/>
</dbReference>
<dbReference type="Pfam" id="PF00697">
    <property type="entry name" value="PRAI"/>
    <property type="match status" value="1"/>
</dbReference>
<dbReference type="InterPro" id="IPR011060">
    <property type="entry name" value="RibuloseP-bd_barrel"/>
</dbReference>
<dbReference type="EC" id="5.3.1.24" evidence="3 9"/>
<evidence type="ECO:0000256" key="9">
    <source>
        <dbReference type="HAMAP-Rule" id="MF_00135"/>
    </source>
</evidence>
<evidence type="ECO:0000256" key="2">
    <source>
        <dbReference type="ARBA" id="ARBA00004664"/>
    </source>
</evidence>
<dbReference type="HAMAP" id="MF_00135">
    <property type="entry name" value="PRAI"/>
    <property type="match status" value="1"/>
</dbReference>
<evidence type="ECO:0000313" key="12">
    <source>
        <dbReference type="Proteomes" id="UP000051790"/>
    </source>
</evidence>
<dbReference type="PANTHER" id="PTHR42894:SF1">
    <property type="entry name" value="N-(5'-PHOSPHORIBOSYL)ANTHRANILATE ISOMERASE"/>
    <property type="match status" value="1"/>
</dbReference>
<dbReference type="GO" id="GO:0004640">
    <property type="term" value="F:phosphoribosylanthranilate isomerase activity"/>
    <property type="evidence" value="ECO:0007669"/>
    <property type="project" value="UniProtKB-UniRule"/>
</dbReference>
<reference evidence="11 12" key="1">
    <citation type="journal article" date="2015" name="Genome Announc.">
        <title>Expanding the biotechnology potential of lactobacilli through comparative genomics of 213 strains and associated genera.</title>
        <authorList>
            <person name="Sun Z."/>
            <person name="Harris H.M."/>
            <person name="McCann A."/>
            <person name="Guo C."/>
            <person name="Argimon S."/>
            <person name="Zhang W."/>
            <person name="Yang X."/>
            <person name="Jeffery I.B."/>
            <person name="Cooney J.C."/>
            <person name="Kagawa T.F."/>
            <person name="Liu W."/>
            <person name="Song Y."/>
            <person name="Salvetti E."/>
            <person name="Wrobel A."/>
            <person name="Rasinkangas P."/>
            <person name="Parkhill J."/>
            <person name="Rea M.C."/>
            <person name="O'Sullivan O."/>
            <person name="Ritari J."/>
            <person name="Douillard F.P."/>
            <person name="Paul Ross R."/>
            <person name="Yang R."/>
            <person name="Briner A.E."/>
            <person name="Felis G.E."/>
            <person name="de Vos W.M."/>
            <person name="Barrangou R."/>
            <person name="Klaenhammer T.R."/>
            <person name="Caufield P.W."/>
            <person name="Cui Y."/>
            <person name="Zhang H."/>
            <person name="O'Toole P.W."/>
        </authorList>
    </citation>
    <scope>NUCLEOTIDE SEQUENCE [LARGE SCALE GENOMIC DNA]</scope>
    <source>
        <strain evidence="11 12">DSM 13343</strain>
    </source>
</reference>
<evidence type="ECO:0000256" key="4">
    <source>
        <dbReference type="ARBA" id="ARBA00022272"/>
    </source>
</evidence>
<name>A0A0R1QKZ1_9LACO</name>
<keyword evidence="8 9" id="KW-0413">Isomerase</keyword>
<dbReference type="OrthoDB" id="9786954at2"/>
<dbReference type="InterPro" id="IPR044643">
    <property type="entry name" value="TrpF_fam"/>
</dbReference>
<dbReference type="AlphaFoldDB" id="A0A0R1QKZ1"/>
<keyword evidence="12" id="KW-1185">Reference proteome</keyword>
<dbReference type="InterPro" id="IPR013785">
    <property type="entry name" value="Aldolase_TIM"/>
</dbReference>
<protein>
    <recommendedName>
        <fullName evidence="4 9">N-(5'-phosphoribosyl)anthranilate isomerase</fullName>
        <shortName evidence="9">PRAI</shortName>
        <ecNumber evidence="3 9">5.3.1.24</ecNumber>
    </recommendedName>
</protein>
<feature type="domain" description="N-(5'phosphoribosyl) anthranilate isomerase (PRAI)" evidence="10">
    <location>
        <begin position="4"/>
        <end position="185"/>
    </location>
</feature>
<keyword evidence="7 9" id="KW-0057">Aromatic amino acid biosynthesis</keyword>
<sequence>MTQVKVCGSTSLEDIAIINQEHPDYAGFVLAGGRHHVSDDQLQTLTAALDPTICKVAVVVEPDLRHLIRLHDQHLIDAVQLHRVSRKKTIVALQQAGLMVISRIDVSAPSTVADIALLDAGDGSGETLSWNELPPVDQPLMLAGGLDGNNVQTAIQAVHPQIVDASSRLETNGHKDANKVHAFVSAVRAIKEEL</sequence>
<dbReference type="EMBL" id="AZEU01000246">
    <property type="protein sequence ID" value="KRL41595.1"/>
    <property type="molecule type" value="Genomic_DNA"/>
</dbReference>
<accession>A0A0R1QKZ1</accession>
<evidence type="ECO:0000256" key="3">
    <source>
        <dbReference type="ARBA" id="ARBA00012572"/>
    </source>
</evidence>
<organism evidence="11 12">
    <name type="scientific">Lacticaseibacillus manihotivorans DSM 13343 = JCM 12514</name>
    <dbReference type="NCBI Taxonomy" id="1423769"/>
    <lineage>
        <taxon>Bacteria</taxon>
        <taxon>Bacillati</taxon>
        <taxon>Bacillota</taxon>
        <taxon>Bacilli</taxon>
        <taxon>Lactobacillales</taxon>
        <taxon>Lactobacillaceae</taxon>
        <taxon>Lacticaseibacillus</taxon>
    </lineage>
</organism>
<dbReference type="Gene3D" id="3.20.20.70">
    <property type="entry name" value="Aldolase class I"/>
    <property type="match status" value="1"/>
</dbReference>
<keyword evidence="5 9" id="KW-0028">Amino-acid biosynthesis</keyword>
<evidence type="ECO:0000259" key="10">
    <source>
        <dbReference type="Pfam" id="PF00697"/>
    </source>
</evidence>
<gene>
    <name evidence="9" type="primary">trpF</name>
    <name evidence="11" type="ORF">FD01_GL002140</name>
</gene>
<dbReference type="PATRIC" id="fig|1423769.4.peg.2301"/>
<evidence type="ECO:0000313" key="11">
    <source>
        <dbReference type="EMBL" id="KRL41595.1"/>
    </source>
</evidence>
<dbReference type="InterPro" id="IPR001240">
    <property type="entry name" value="PRAI_dom"/>
</dbReference>
<comment type="catalytic activity">
    <reaction evidence="1 9">
        <text>N-(5-phospho-beta-D-ribosyl)anthranilate = 1-(2-carboxyphenylamino)-1-deoxy-D-ribulose 5-phosphate</text>
        <dbReference type="Rhea" id="RHEA:21540"/>
        <dbReference type="ChEBI" id="CHEBI:18277"/>
        <dbReference type="ChEBI" id="CHEBI:58613"/>
        <dbReference type="EC" id="5.3.1.24"/>
    </reaction>
</comment>
<dbReference type="UniPathway" id="UPA00035">
    <property type="reaction ID" value="UER00042"/>
</dbReference>
<comment type="pathway">
    <text evidence="2 9">Amino-acid biosynthesis; L-tryptophan biosynthesis; L-tryptophan from chorismate: step 3/5.</text>
</comment>
<evidence type="ECO:0000256" key="8">
    <source>
        <dbReference type="ARBA" id="ARBA00023235"/>
    </source>
</evidence>
<evidence type="ECO:0000256" key="5">
    <source>
        <dbReference type="ARBA" id="ARBA00022605"/>
    </source>
</evidence>
<dbReference type="GO" id="GO:0000162">
    <property type="term" value="P:L-tryptophan biosynthetic process"/>
    <property type="evidence" value="ECO:0007669"/>
    <property type="project" value="UniProtKB-UniRule"/>
</dbReference>
<evidence type="ECO:0000256" key="7">
    <source>
        <dbReference type="ARBA" id="ARBA00023141"/>
    </source>
</evidence>
<dbReference type="RefSeq" id="WP_054716750.1">
    <property type="nucleotide sequence ID" value="NZ_AZEU01000246.1"/>
</dbReference>
<comment type="caution">
    <text evidence="11">The sequence shown here is derived from an EMBL/GenBank/DDBJ whole genome shotgun (WGS) entry which is preliminary data.</text>
</comment>
<evidence type="ECO:0000256" key="1">
    <source>
        <dbReference type="ARBA" id="ARBA00001164"/>
    </source>
</evidence>
<comment type="similarity">
    <text evidence="9">Belongs to the TrpF family.</text>
</comment>
<keyword evidence="6 9" id="KW-0822">Tryptophan biosynthesis</keyword>
<proteinExistence type="inferred from homology"/>
<dbReference type="Proteomes" id="UP000051790">
    <property type="component" value="Unassembled WGS sequence"/>
</dbReference>
<dbReference type="PANTHER" id="PTHR42894">
    <property type="entry name" value="N-(5'-PHOSPHORIBOSYL)ANTHRANILATE ISOMERASE"/>
    <property type="match status" value="1"/>
</dbReference>
<dbReference type="SUPFAM" id="SSF51366">
    <property type="entry name" value="Ribulose-phoshate binding barrel"/>
    <property type="match status" value="1"/>
</dbReference>